<evidence type="ECO:0000256" key="5">
    <source>
        <dbReference type="ARBA" id="ARBA00023136"/>
    </source>
</evidence>
<keyword evidence="8" id="KW-1185">Reference proteome</keyword>
<evidence type="ECO:0000256" key="3">
    <source>
        <dbReference type="ARBA" id="ARBA00022692"/>
    </source>
</evidence>
<proteinExistence type="predicted"/>
<feature type="transmembrane region" description="Helical" evidence="6">
    <location>
        <begin position="342"/>
        <end position="365"/>
    </location>
</feature>
<keyword evidence="3 6" id="KW-0812">Transmembrane</keyword>
<evidence type="ECO:0000256" key="1">
    <source>
        <dbReference type="ARBA" id="ARBA00004651"/>
    </source>
</evidence>
<dbReference type="InterPro" id="IPR050833">
    <property type="entry name" value="Poly_Biosynth_Transport"/>
</dbReference>
<feature type="transmembrane region" description="Helical" evidence="6">
    <location>
        <begin position="377"/>
        <end position="398"/>
    </location>
</feature>
<feature type="transmembrane region" description="Helical" evidence="6">
    <location>
        <begin position="441"/>
        <end position="460"/>
    </location>
</feature>
<feature type="transmembrane region" description="Helical" evidence="6">
    <location>
        <begin position="87"/>
        <end position="114"/>
    </location>
</feature>
<organism evidence="7 8">
    <name type="scientific">Mucilaginibacter limnophilus</name>
    <dbReference type="NCBI Taxonomy" id="1932778"/>
    <lineage>
        <taxon>Bacteria</taxon>
        <taxon>Pseudomonadati</taxon>
        <taxon>Bacteroidota</taxon>
        <taxon>Sphingobacteriia</taxon>
        <taxon>Sphingobacteriales</taxon>
        <taxon>Sphingobacteriaceae</taxon>
        <taxon>Mucilaginibacter</taxon>
    </lineage>
</organism>
<dbReference type="OrthoDB" id="1226227at2"/>
<dbReference type="RefSeq" id="WP_127704648.1">
    <property type="nucleotide sequence ID" value="NZ_SACK01000003.1"/>
</dbReference>
<keyword evidence="2" id="KW-1003">Cell membrane</keyword>
<evidence type="ECO:0000256" key="2">
    <source>
        <dbReference type="ARBA" id="ARBA00022475"/>
    </source>
</evidence>
<evidence type="ECO:0000256" key="6">
    <source>
        <dbReference type="SAM" id="Phobius"/>
    </source>
</evidence>
<feature type="transmembrane region" description="Helical" evidence="6">
    <location>
        <begin position="12"/>
        <end position="34"/>
    </location>
</feature>
<feature type="transmembrane region" description="Helical" evidence="6">
    <location>
        <begin position="134"/>
        <end position="152"/>
    </location>
</feature>
<feature type="transmembrane region" description="Helical" evidence="6">
    <location>
        <begin position="189"/>
        <end position="211"/>
    </location>
</feature>
<feature type="transmembrane region" description="Helical" evidence="6">
    <location>
        <begin position="164"/>
        <end position="183"/>
    </location>
</feature>
<keyword evidence="4 6" id="KW-1133">Transmembrane helix</keyword>
<dbReference type="PANTHER" id="PTHR30250">
    <property type="entry name" value="PST FAMILY PREDICTED COLANIC ACID TRANSPORTER"/>
    <property type="match status" value="1"/>
</dbReference>
<dbReference type="AlphaFoldDB" id="A0A437MTG3"/>
<dbReference type="EMBL" id="SACK01000003">
    <property type="protein sequence ID" value="RVU00931.1"/>
    <property type="molecule type" value="Genomic_DNA"/>
</dbReference>
<dbReference type="PANTHER" id="PTHR30250:SF26">
    <property type="entry name" value="PSMA PROTEIN"/>
    <property type="match status" value="1"/>
</dbReference>
<comment type="subcellular location">
    <subcellularLocation>
        <location evidence="1">Cell membrane</location>
        <topology evidence="1">Multi-pass membrane protein</topology>
    </subcellularLocation>
</comment>
<evidence type="ECO:0000256" key="4">
    <source>
        <dbReference type="ARBA" id="ARBA00022989"/>
    </source>
</evidence>
<protein>
    <recommendedName>
        <fullName evidence="9">Polysaccharide biosynthesis protein C-terminal domain-containing protein</fullName>
    </recommendedName>
</protein>
<dbReference type="Proteomes" id="UP000282759">
    <property type="component" value="Unassembled WGS sequence"/>
</dbReference>
<name>A0A437MTG3_9SPHI</name>
<evidence type="ECO:0000313" key="7">
    <source>
        <dbReference type="EMBL" id="RVU00931.1"/>
    </source>
</evidence>
<gene>
    <name evidence="7" type="ORF">EOD41_09875</name>
</gene>
<feature type="transmembrane region" description="Helical" evidence="6">
    <location>
        <begin position="312"/>
        <end position="336"/>
    </location>
</feature>
<feature type="transmembrane region" description="Helical" evidence="6">
    <location>
        <begin position="46"/>
        <end position="66"/>
    </location>
</feature>
<evidence type="ECO:0008006" key="9">
    <source>
        <dbReference type="Google" id="ProtNLM"/>
    </source>
</evidence>
<evidence type="ECO:0000313" key="8">
    <source>
        <dbReference type="Proteomes" id="UP000282759"/>
    </source>
</evidence>
<feature type="transmembrane region" description="Helical" evidence="6">
    <location>
        <begin position="466"/>
        <end position="486"/>
    </location>
</feature>
<sequence length="504" mass="56613">MTDKASQRRVTINAVAATLHVIVVGVSYLFLYVYLLKSLGAAQMGIYTLVLATSSIASLANLGITSSLVKLVADFRARHTPEELNKLIYTALVSIIILFSILTLIAYFFGWLIIGYVVNIHNDYARLALQILPYSLICLFINELGGVFISILEGSQKNYIRNIIYIANNLFFLCLVFLLVPKYKLLGVAYAQVIQSASITICGFFTGKSLLDKFSIFKWNWSFKIFKQILSYGSKIQAVSVFQMLYEPATKTLLTKFGGLAAVAYYDMATRLINQLRALITNANQVLIPVIANASIRNLEEVRFWYKKALSITLTANILLISGILGMGSIVSYYWIGHHEMQFVFPLTVLAVATFVNIMSGPAFFCSMGEGRMNLLLWVNFIIAVLNIIGGIILGYFFKSKGVILAWGMSYAIGSFALMVVYQRNIRVRFKQIFSLKNDSWFIIISIIYSAASVFVFNSFKINYNLKTVLLTFIIYIIIFSPCIFLNKTLNGFLKKLIQRAPQA</sequence>
<accession>A0A437MTG3</accession>
<comment type="caution">
    <text evidence="7">The sequence shown here is derived from an EMBL/GenBank/DDBJ whole genome shotgun (WGS) entry which is preliminary data.</text>
</comment>
<dbReference type="GO" id="GO:0005886">
    <property type="term" value="C:plasma membrane"/>
    <property type="evidence" value="ECO:0007669"/>
    <property type="project" value="UniProtKB-SubCell"/>
</dbReference>
<feature type="transmembrane region" description="Helical" evidence="6">
    <location>
        <begin position="404"/>
        <end position="421"/>
    </location>
</feature>
<dbReference type="Pfam" id="PF13440">
    <property type="entry name" value="Polysacc_synt_3"/>
    <property type="match status" value="1"/>
</dbReference>
<reference evidence="7 8" key="1">
    <citation type="submission" date="2019-01" db="EMBL/GenBank/DDBJ databases">
        <authorList>
            <person name="Chen W.-M."/>
        </authorList>
    </citation>
    <scope>NUCLEOTIDE SEQUENCE [LARGE SCALE GENOMIC DNA]</scope>
    <source>
        <strain evidence="7 8">YBJ-36</strain>
    </source>
</reference>
<keyword evidence="5 6" id="KW-0472">Membrane</keyword>